<evidence type="ECO:0000256" key="10">
    <source>
        <dbReference type="SAM" id="MobiDB-lite"/>
    </source>
</evidence>
<comment type="caution">
    <text evidence="12">The sequence shown here is derived from an EMBL/GenBank/DDBJ whole genome shotgun (WGS) entry which is preliminary data.</text>
</comment>
<reference evidence="12 13" key="1">
    <citation type="journal article" date="2022" name="Environ. Microbiol. Rep.">
        <title>Eco-phylogenetic analyses reveal divergent evolution of vitamin B12 metabolism in the marine bacterial family 'Psychromonadaceae'.</title>
        <authorList>
            <person name="Jin X."/>
            <person name="Yang Y."/>
            <person name="Cao H."/>
            <person name="Gao B."/>
            <person name="Zhao Z."/>
        </authorList>
    </citation>
    <scope>NUCLEOTIDE SEQUENCE [LARGE SCALE GENOMIC DNA]</scope>
    <source>
        <strain evidence="12 13">MKS20</strain>
    </source>
</reference>
<dbReference type="EMBL" id="JAIMJA010000011">
    <property type="protein sequence ID" value="MCE2595555.1"/>
    <property type="molecule type" value="Genomic_DNA"/>
</dbReference>
<evidence type="ECO:0000256" key="2">
    <source>
        <dbReference type="ARBA" id="ARBA00004496"/>
    </source>
</evidence>
<keyword evidence="5" id="KW-0813">Transport</keyword>
<feature type="region of interest" description="Disordered" evidence="10">
    <location>
        <begin position="271"/>
        <end position="323"/>
    </location>
</feature>
<name>A0ABS8WAQ0_9GAMM</name>
<dbReference type="Proteomes" id="UP001201273">
    <property type="component" value="Unassembled WGS sequence"/>
</dbReference>
<dbReference type="NCBIfam" id="NF004270">
    <property type="entry name" value="PRK05687.2-1"/>
    <property type="match status" value="1"/>
</dbReference>
<evidence type="ECO:0000313" key="12">
    <source>
        <dbReference type="EMBL" id="MCE2595555.1"/>
    </source>
</evidence>
<dbReference type="InterPro" id="IPR000563">
    <property type="entry name" value="Flag_FliH"/>
</dbReference>
<dbReference type="PANTHER" id="PTHR34982:SF1">
    <property type="entry name" value="FLAGELLAR ASSEMBLY PROTEIN FLIH"/>
    <property type="match status" value="1"/>
</dbReference>
<feature type="domain" description="Flagellar assembly protein FliH/Type III secretion system HrpE" evidence="11">
    <location>
        <begin position="121"/>
        <end position="242"/>
    </location>
</feature>
<keyword evidence="9" id="KW-1006">Bacterial flagellum protein export</keyword>
<keyword evidence="12" id="KW-0282">Flagellum</keyword>
<evidence type="ECO:0000313" key="13">
    <source>
        <dbReference type="Proteomes" id="UP001201273"/>
    </source>
</evidence>
<proteinExistence type="inferred from homology"/>
<evidence type="ECO:0000256" key="5">
    <source>
        <dbReference type="ARBA" id="ARBA00022448"/>
    </source>
</evidence>
<keyword evidence="12" id="KW-0969">Cilium</keyword>
<feature type="region of interest" description="Disordered" evidence="10">
    <location>
        <begin position="1"/>
        <end position="21"/>
    </location>
</feature>
<feature type="compositionally biased region" description="Polar residues" evidence="10">
    <location>
        <begin position="279"/>
        <end position="298"/>
    </location>
</feature>
<comment type="subcellular location">
    <subcellularLocation>
        <location evidence="2">Cytoplasm</location>
    </subcellularLocation>
</comment>
<evidence type="ECO:0000256" key="7">
    <source>
        <dbReference type="ARBA" id="ARBA00022795"/>
    </source>
</evidence>
<keyword evidence="6" id="KW-0963">Cytoplasm</keyword>
<sequence length="323" mass="35972">MSHSSEHDSKPELWQIPEVEEPVKRNTNALNMPPDWYHQEVEEEIEELPPAPPSLEEIEAIRQDAYQEGFDQGRLAGFEQGEAQGKAEGLVKGHTEGLAQGIAEGLAQGADEIAKQSAIWAKLTQDLCQPVAHLDQEVEQQLVNLVLQLTQQIVKTEVTTNPKVILGALKQAIDVLPFATQTAKLHFHPDDIAMIETVYSAQECEKRGWHLIAEPSLQRGDCQVKTELSSVDYPLEMRINQVLKQFLTQNNAHMQQALADAQQEVQEILPEPLPERDTSQVNEQENTDEVTSVASTESSPKHENVEENDDPNSLTEPPHDPAG</sequence>
<protein>
    <recommendedName>
        <fullName evidence="4">Flagellar assembly protein FliH</fullName>
    </recommendedName>
</protein>
<dbReference type="Pfam" id="PF02108">
    <property type="entry name" value="FliH"/>
    <property type="match status" value="1"/>
</dbReference>
<organism evidence="12 13">
    <name type="scientific">Motilimonas cestriensis</name>
    <dbReference type="NCBI Taxonomy" id="2742685"/>
    <lineage>
        <taxon>Bacteria</taxon>
        <taxon>Pseudomonadati</taxon>
        <taxon>Pseudomonadota</taxon>
        <taxon>Gammaproteobacteria</taxon>
        <taxon>Alteromonadales</taxon>
        <taxon>Alteromonadales genera incertae sedis</taxon>
        <taxon>Motilimonas</taxon>
    </lineage>
</organism>
<dbReference type="RefSeq" id="WP_233053067.1">
    <property type="nucleotide sequence ID" value="NZ_JAIMJA010000011.1"/>
</dbReference>
<evidence type="ECO:0000256" key="3">
    <source>
        <dbReference type="ARBA" id="ARBA00006602"/>
    </source>
</evidence>
<gene>
    <name evidence="12" type="ORF">K6Y31_12065</name>
</gene>
<dbReference type="InterPro" id="IPR018035">
    <property type="entry name" value="Flagellar_FliH/T3SS_HrpE"/>
</dbReference>
<keyword evidence="8" id="KW-0653">Protein transport</keyword>
<evidence type="ECO:0000256" key="9">
    <source>
        <dbReference type="ARBA" id="ARBA00023225"/>
    </source>
</evidence>
<keyword evidence="12" id="KW-0966">Cell projection</keyword>
<feature type="compositionally biased region" description="Basic and acidic residues" evidence="10">
    <location>
        <begin position="1"/>
        <end position="11"/>
    </location>
</feature>
<dbReference type="InterPro" id="IPR051472">
    <property type="entry name" value="T3SS_Stator/FliH"/>
</dbReference>
<evidence type="ECO:0000256" key="8">
    <source>
        <dbReference type="ARBA" id="ARBA00022927"/>
    </source>
</evidence>
<keyword evidence="7" id="KW-1005">Bacterial flagellum biogenesis</keyword>
<dbReference type="PANTHER" id="PTHR34982">
    <property type="entry name" value="YOP PROTEINS TRANSLOCATION PROTEIN L"/>
    <property type="match status" value="1"/>
</dbReference>
<accession>A0ABS8WAQ0</accession>
<evidence type="ECO:0000256" key="4">
    <source>
        <dbReference type="ARBA" id="ARBA00016507"/>
    </source>
</evidence>
<dbReference type="PRINTS" id="PR01003">
    <property type="entry name" value="FLGFLIH"/>
</dbReference>
<keyword evidence="13" id="KW-1185">Reference proteome</keyword>
<comment type="function">
    <text evidence="1">Needed for flagellar regrowth and assembly.</text>
</comment>
<comment type="similarity">
    <text evidence="3">Belongs to the FliH family.</text>
</comment>
<evidence type="ECO:0000256" key="6">
    <source>
        <dbReference type="ARBA" id="ARBA00022490"/>
    </source>
</evidence>
<evidence type="ECO:0000256" key="1">
    <source>
        <dbReference type="ARBA" id="ARBA00003041"/>
    </source>
</evidence>
<evidence type="ECO:0000259" key="11">
    <source>
        <dbReference type="Pfam" id="PF02108"/>
    </source>
</evidence>